<keyword evidence="1" id="KW-0472">Membrane</keyword>
<keyword evidence="1" id="KW-1133">Transmembrane helix</keyword>
<dbReference type="SUPFAM" id="SSF54403">
    <property type="entry name" value="Cystatin/monellin"/>
    <property type="match status" value="1"/>
</dbReference>
<sequence>MTTARRSNTIISTIIFISLCIIAITITRQSTINLRLRNENSEVSARRTITDSSQIIMSSRQQQESVHPRTNNMVGGYSNLGHDKNLLKSEQVVKVTNYALKEHAEKSTSTASVGHSLTISPDEVESGQVTAVVLEAQQQVVAGLNYKLTIALLKDSTCLGALKVTVYDRFGDLRVTKWGDQLTCDDVQDLLTEVMQVEESEEKALDVEEKIEEGMEEVEPNE</sequence>
<organism evidence="2 3">
    <name type="scientific">Skeletonema marinoi</name>
    <dbReference type="NCBI Taxonomy" id="267567"/>
    <lineage>
        <taxon>Eukaryota</taxon>
        <taxon>Sar</taxon>
        <taxon>Stramenopiles</taxon>
        <taxon>Ochrophyta</taxon>
        <taxon>Bacillariophyta</taxon>
        <taxon>Coscinodiscophyceae</taxon>
        <taxon>Thalassiosirophycidae</taxon>
        <taxon>Thalassiosirales</taxon>
        <taxon>Skeletonemataceae</taxon>
        <taxon>Skeletonema</taxon>
        <taxon>Skeletonema marinoi-dohrnii complex</taxon>
    </lineage>
</organism>
<keyword evidence="3" id="KW-1185">Reference proteome</keyword>
<protein>
    <recommendedName>
        <fullName evidence="4">Cystatin domain-containing protein</fullName>
    </recommendedName>
</protein>
<proteinExistence type="predicted"/>
<reference evidence="2" key="1">
    <citation type="submission" date="2023-06" db="EMBL/GenBank/DDBJ databases">
        <title>Survivors Of The Sea: Transcriptome response of Skeletonema marinoi to long-term dormancy.</title>
        <authorList>
            <person name="Pinder M.I.M."/>
            <person name="Kourtchenko O."/>
            <person name="Robertson E.K."/>
            <person name="Larsson T."/>
            <person name="Maumus F."/>
            <person name="Osuna-Cruz C.M."/>
            <person name="Vancaester E."/>
            <person name="Stenow R."/>
            <person name="Vandepoele K."/>
            <person name="Ploug H."/>
            <person name="Bruchert V."/>
            <person name="Godhe A."/>
            <person name="Topel M."/>
        </authorList>
    </citation>
    <scope>NUCLEOTIDE SEQUENCE</scope>
    <source>
        <strain evidence="2">R05AC</strain>
    </source>
</reference>
<evidence type="ECO:0000313" key="2">
    <source>
        <dbReference type="EMBL" id="KAK1733836.1"/>
    </source>
</evidence>
<dbReference type="CDD" id="cd00042">
    <property type="entry name" value="CY"/>
    <property type="match status" value="1"/>
</dbReference>
<dbReference type="InterPro" id="IPR000010">
    <property type="entry name" value="Cystatin_dom"/>
</dbReference>
<name>A0AAD8XTY2_9STRA</name>
<feature type="transmembrane region" description="Helical" evidence="1">
    <location>
        <begin position="6"/>
        <end position="27"/>
    </location>
</feature>
<evidence type="ECO:0000256" key="1">
    <source>
        <dbReference type="SAM" id="Phobius"/>
    </source>
</evidence>
<keyword evidence="1" id="KW-0812">Transmembrane</keyword>
<evidence type="ECO:0000313" key="3">
    <source>
        <dbReference type="Proteomes" id="UP001224775"/>
    </source>
</evidence>
<dbReference type="GO" id="GO:0004869">
    <property type="term" value="F:cysteine-type endopeptidase inhibitor activity"/>
    <property type="evidence" value="ECO:0007669"/>
    <property type="project" value="InterPro"/>
</dbReference>
<dbReference type="Proteomes" id="UP001224775">
    <property type="component" value="Unassembled WGS sequence"/>
</dbReference>
<evidence type="ECO:0008006" key="4">
    <source>
        <dbReference type="Google" id="ProtNLM"/>
    </source>
</evidence>
<dbReference type="EMBL" id="JATAAI010000043">
    <property type="protein sequence ID" value="KAK1733836.1"/>
    <property type="molecule type" value="Genomic_DNA"/>
</dbReference>
<dbReference type="InterPro" id="IPR046350">
    <property type="entry name" value="Cystatin_sf"/>
</dbReference>
<dbReference type="Gene3D" id="3.10.450.10">
    <property type="match status" value="1"/>
</dbReference>
<comment type="caution">
    <text evidence="2">The sequence shown here is derived from an EMBL/GenBank/DDBJ whole genome shotgun (WGS) entry which is preliminary data.</text>
</comment>
<gene>
    <name evidence="2" type="ORF">QTG54_015363</name>
</gene>
<accession>A0AAD8XTY2</accession>
<dbReference type="AlphaFoldDB" id="A0AAD8XTY2"/>